<protein>
    <recommendedName>
        <fullName evidence="3 7">Guanine deaminase</fullName>
        <shortName evidence="8">Guanase</shortName>
        <ecNumber evidence="3 7">3.5.4.3</ecNumber>
    </recommendedName>
    <alternativeName>
        <fullName evidence="8">Guanine aminohydrolase</fullName>
    </alternativeName>
</protein>
<keyword evidence="6 8" id="KW-0862">Zinc</keyword>
<dbReference type="NCBIfam" id="TIGR02967">
    <property type="entry name" value="guan_deamin"/>
    <property type="match status" value="1"/>
</dbReference>
<comment type="cofactor">
    <cofactor evidence="8">
        <name>Zn(2+)</name>
        <dbReference type="ChEBI" id="CHEBI:29105"/>
    </cofactor>
    <text evidence="8">Binds 1 zinc ion per subunit.</text>
</comment>
<dbReference type="Gene3D" id="3.20.20.140">
    <property type="entry name" value="Metal-dependent hydrolases"/>
    <property type="match status" value="1"/>
</dbReference>
<comment type="similarity">
    <text evidence="2 8">Belongs to the metallo-dependent hydrolases superfamily. ATZ/TRZ family.</text>
</comment>
<keyword evidence="4 8" id="KW-0479">Metal-binding</keyword>
<dbReference type="SUPFAM" id="SSF51556">
    <property type="entry name" value="Metallo-dependent hydrolases"/>
    <property type="match status" value="1"/>
</dbReference>
<evidence type="ECO:0000256" key="1">
    <source>
        <dbReference type="ARBA" id="ARBA00004984"/>
    </source>
</evidence>
<feature type="domain" description="Amidohydrolase-related" evidence="10">
    <location>
        <begin position="91"/>
        <end position="448"/>
    </location>
</feature>
<dbReference type="EC" id="3.5.4.3" evidence="3 7"/>
<evidence type="ECO:0000256" key="6">
    <source>
        <dbReference type="ARBA" id="ARBA00022833"/>
    </source>
</evidence>
<name>A0A369W1G1_9SPHN</name>
<keyword evidence="12" id="KW-1185">Reference proteome</keyword>
<comment type="function">
    <text evidence="8">Catalyzes the hydrolytic deamination of guanine, producing xanthine and ammonia.</text>
</comment>
<feature type="compositionally biased region" description="Basic and acidic residues" evidence="9">
    <location>
        <begin position="10"/>
        <end position="20"/>
    </location>
</feature>
<dbReference type="Pfam" id="PF01979">
    <property type="entry name" value="Amidohydro_1"/>
    <property type="match status" value="1"/>
</dbReference>
<dbReference type="PANTHER" id="PTHR11271">
    <property type="entry name" value="GUANINE DEAMINASE"/>
    <property type="match status" value="1"/>
</dbReference>
<dbReference type="InterPro" id="IPR006680">
    <property type="entry name" value="Amidohydro-rel"/>
</dbReference>
<comment type="caution">
    <text evidence="11">The sequence shown here is derived from an EMBL/GenBank/DDBJ whole genome shotgun (WGS) entry which is preliminary data.</text>
</comment>
<evidence type="ECO:0000256" key="3">
    <source>
        <dbReference type="ARBA" id="ARBA00012781"/>
    </source>
</evidence>
<dbReference type="Gene3D" id="2.30.40.10">
    <property type="entry name" value="Urease, subunit C, domain 1"/>
    <property type="match status" value="1"/>
</dbReference>
<dbReference type="NCBIfam" id="NF006679">
    <property type="entry name" value="PRK09228.1"/>
    <property type="match status" value="1"/>
</dbReference>
<evidence type="ECO:0000313" key="12">
    <source>
        <dbReference type="Proteomes" id="UP000253918"/>
    </source>
</evidence>
<evidence type="ECO:0000256" key="7">
    <source>
        <dbReference type="NCBIfam" id="TIGR02967"/>
    </source>
</evidence>
<dbReference type="UniPathway" id="UPA00603">
    <property type="reaction ID" value="UER00660"/>
</dbReference>
<dbReference type="GO" id="GO:0008892">
    <property type="term" value="F:guanine deaminase activity"/>
    <property type="evidence" value="ECO:0007669"/>
    <property type="project" value="UniProtKB-UniRule"/>
</dbReference>
<dbReference type="InterPro" id="IPR051607">
    <property type="entry name" value="Metallo-dep_hydrolases"/>
</dbReference>
<dbReference type="GO" id="GO:0005829">
    <property type="term" value="C:cytosol"/>
    <property type="evidence" value="ECO:0007669"/>
    <property type="project" value="TreeGrafter"/>
</dbReference>
<gene>
    <name evidence="11" type="primary">guaD</name>
    <name evidence="11" type="ORF">DVW87_05510</name>
</gene>
<dbReference type="InterPro" id="IPR011059">
    <property type="entry name" value="Metal-dep_hydrolase_composite"/>
</dbReference>
<evidence type="ECO:0000256" key="5">
    <source>
        <dbReference type="ARBA" id="ARBA00022801"/>
    </source>
</evidence>
<evidence type="ECO:0000256" key="2">
    <source>
        <dbReference type="ARBA" id="ARBA00006745"/>
    </source>
</evidence>
<dbReference type="RefSeq" id="WP_114686692.1">
    <property type="nucleotide sequence ID" value="NZ_QQNB01000001.1"/>
</dbReference>
<dbReference type="OrthoDB" id="9796020at2"/>
<dbReference type="EMBL" id="QQNB01000001">
    <property type="protein sequence ID" value="RDE07112.1"/>
    <property type="molecule type" value="Genomic_DNA"/>
</dbReference>
<sequence length="464" mass="48917">MPHRVFASAPRRDTPGRIDPEPQPLPHQRHAFRGELLSVSRDPSLHGAEAIRHLPDALLVVEGGRVLACDDWAAIGSRFADLPVVPLPGLIVPGFVDAHVHFPQIDCIAAHGDQLLTWLERHVFPAEAAFASRAHADGVAAFFLDELLRHGTTSALVFGTVHAASVDALFEAALARNMRLIAGKVLMDLGPDFLRDTPETGRSDSEALIARWRGRGRLGYAVTPRFALTSSDAQLASAAALLAGHPDVLLHTHLAENTVELAAVAARFPDAADYLHVYDRFGLVGPRSVFAHGVHLSGRAWSRLGAAGAGVAHCPGSNLFLGSGLFDLAAADAHGVKLGLGSDVGAGTSLSLLAAAADAYKVAQLRGHPLDPFRALHLATAGGARLLGIEREIGGLLPGQEADFVVLDPAATPLLARRTAGRSLAERLFALQILGDDRAVAATYVAGRCAHRRQPGFSSPRAPA</sequence>
<organism evidence="11 12">
    <name type="scientific">Sphingomonas aracearum</name>
    <dbReference type="NCBI Taxonomy" id="2283317"/>
    <lineage>
        <taxon>Bacteria</taxon>
        <taxon>Pseudomonadati</taxon>
        <taxon>Pseudomonadota</taxon>
        <taxon>Alphaproteobacteria</taxon>
        <taxon>Sphingomonadales</taxon>
        <taxon>Sphingomonadaceae</taxon>
        <taxon>Sphingomonas</taxon>
    </lineage>
</organism>
<reference evidence="11 12" key="1">
    <citation type="submission" date="2018-07" db="EMBL/GenBank/DDBJ databases">
        <title>a novel species of Sphingomonas isolated from the rhizosphere soil of Araceae plant.</title>
        <authorList>
            <person name="Zhiyong W."/>
            <person name="Qinglan Z."/>
            <person name="Zhiwei F."/>
            <person name="Ding X."/>
            <person name="Gejiao W."/>
            <person name="Shixue Z."/>
        </authorList>
    </citation>
    <scope>NUCLEOTIDE SEQUENCE [LARGE SCALE GENOMIC DNA]</scope>
    <source>
        <strain evidence="11 12">WZY 27</strain>
    </source>
</reference>
<comment type="catalytic activity">
    <reaction evidence="8">
        <text>guanine + H2O + H(+) = xanthine + NH4(+)</text>
        <dbReference type="Rhea" id="RHEA:14665"/>
        <dbReference type="ChEBI" id="CHEBI:15377"/>
        <dbReference type="ChEBI" id="CHEBI:15378"/>
        <dbReference type="ChEBI" id="CHEBI:16235"/>
        <dbReference type="ChEBI" id="CHEBI:17712"/>
        <dbReference type="ChEBI" id="CHEBI:28938"/>
        <dbReference type="EC" id="3.5.4.3"/>
    </reaction>
</comment>
<accession>A0A369W1G1</accession>
<evidence type="ECO:0000256" key="9">
    <source>
        <dbReference type="SAM" id="MobiDB-lite"/>
    </source>
</evidence>
<evidence type="ECO:0000256" key="4">
    <source>
        <dbReference type="ARBA" id="ARBA00022723"/>
    </source>
</evidence>
<evidence type="ECO:0000256" key="8">
    <source>
        <dbReference type="RuleBase" id="RU366009"/>
    </source>
</evidence>
<dbReference type="GO" id="GO:0008270">
    <property type="term" value="F:zinc ion binding"/>
    <property type="evidence" value="ECO:0007669"/>
    <property type="project" value="UniProtKB-UniRule"/>
</dbReference>
<dbReference type="GO" id="GO:0006147">
    <property type="term" value="P:guanine catabolic process"/>
    <property type="evidence" value="ECO:0007669"/>
    <property type="project" value="UniProtKB-UniRule"/>
</dbReference>
<dbReference type="InterPro" id="IPR014311">
    <property type="entry name" value="Guanine_deaminase"/>
</dbReference>
<feature type="region of interest" description="Disordered" evidence="9">
    <location>
        <begin position="1"/>
        <end position="26"/>
    </location>
</feature>
<evidence type="ECO:0000313" key="11">
    <source>
        <dbReference type="EMBL" id="RDE07112.1"/>
    </source>
</evidence>
<dbReference type="PANTHER" id="PTHR11271:SF6">
    <property type="entry name" value="GUANINE DEAMINASE"/>
    <property type="match status" value="1"/>
</dbReference>
<proteinExistence type="inferred from homology"/>
<dbReference type="InterPro" id="IPR032466">
    <property type="entry name" value="Metal_Hydrolase"/>
</dbReference>
<comment type="pathway">
    <text evidence="1 8">Purine metabolism; guanine degradation; xanthine from guanine: step 1/1.</text>
</comment>
<dbReference type="SUPFAM" id="SSF51338">
    <property type="entry name" value="Composite domain of metallo-dependent hydrolases"/>
    <property type="match status" value="2"/>
</dbReference>
<evidence type="ECO:0000259" key="10">
    <source>
        <dbReference type="Pfam" id="PF01979"/>
    </source>
</evidence>
<keyword evidence="5 8" id="KW-0378">Hydrolase</keyword>
<dbReference type="Proteomes" id="UP000253918">
    <property type="component" value="Unassembled WGS sequence"/>
</dbReference>
<dbReference type="AlphaFoldDB" id="A0A369W1G1"/>